<name>A0A6J6C412_9ZZZZ</name>
<dbReference type="EMBL" id="CAEZSU010000039">
    <property type="protein sequence ID" value="CAB4546022.1"/>
    <property type="molecule type" value="Genomic_DNA"/>
</dbReference>
<dbReference type="PROSITE" id="PS51257">
    <property type="entry name" value="PROKAR_LIPOPROTEIN"/>
    <property type="match status" value="1"/>
</dbReference>
<dbReference type="AlphaFoldDB" id="A0A6J6C412"/>
<proteinExistence type="predicted"/>
<gene>
    <name evidence="1" type="ORF">UFOPK1495_00508</name>
</gene>
<organism evidence="1">
    <name type="scientific">freshwater metagenome</name>
    <dbReference type="NCBI Taxonomy" id="449393"/>
    <lineage>
        <taxon>unclassified sequences</taxon>
        <taxon>metagenomes</taxon>
        <taxon>ecological metagenomes</taxon>
    </lineage>
</organism>
<evidence type="ECO:0000313" key="1">
    <source>
        <dbReference type="EMBL" id="CAB4546022.1"/>
    </source>
</evidence>
<sequence length="148" mass="15288">MKKSPLKRGAIALAAVALSVSIVAGCSSSSSKSSEAKYCDSWQKVVESFNALDGIAITTNGLSGLEAAVNDITAAAKDLASSADSLLKPKVEALQDALSSFGNTLSSPQLSTDYLDKLKSESQKVDDAWNDLVNTAKTSCPDVQASSV</sequence>
<protein>
    <submittedName>
        <fullName evidence="1">Unannotated protein</fullName>
    </submittedName>
</protein>
<reference evidence="1" key="1">
    <citation type="submission" date="2020-05" db="EMBL/GenBank/DDBJ databases">
        <authorList>
            <person name="Chiriac C."/>
            <person name="Salcher M."/>
            <person name="Ghai R."/>
            <person name="Kavagutti S V."/>
        </authorList>
    </citation>
    <scope>NUCLEOTIDE SEQUENCE</scope>
</reference>
<accession>A0A6J6C412</accession>